<evidence type="ECO:0000256" key="2">
    <source>
        <dbReference type="SAM" id="MobiDB-lite"/>
    </source>
</evidence>
<sequence length="204" mass="22789">MVNSNDKLLGQMKATATQGGSSRFLSQPPPASWTGPESARGGEVRRVLVIDDNPAIHRDFQKLLCPDSGAASDLDALDAAIFGAPAATARTTFQVDGACQGQEGFDKVRRMQRSGQPYALMFVDMRMPPGWDGIETIERIWCECPDVEAVICSAYSDYSWHDVIRRLKRPELRLLTKPFESKDVLELAWSLTSRWLRRSSSVRR</sequence>
<feature type="domain" description="Response regulatory" evidence="3">
    <location>
        <begin position="46"/>
        <end position="192"/>
    </location>
</feature>
<dbReference type="GO" id="GO:0000160">
    <property type="term" value="P:phosphorelay signal transduction system"/>
    <property type="evidence" value="ECO:0007669"/>
    <property type="project" value="InterPro"/>
</dbReference>
<reference evidence="4 5" key="1">
    <citation type="submission" date="2014-02" db="EMBL/GenBank/DDBJ databases">
        <title>The small core and large imbalanced accessory genome model reveals a collaborative survival strategy of Sorangium cellulosum strains in nature.</title>
        <authorList>
            <person name="Han K."/>
            <person name="Peng R."/>
            <person name="Blom J."/>
            <person name="Li Y.-Z."/>
        </authorList>
    </citation>
    <scope>NUCLEOTIDE SEQUENCE [LARGE SCALE GENOMIC DNA]</scope>
    <source>
        <strain evidence="4 5">So0011-07</strain>
    </source>
</reference>
<dbReference type="Proteomes" id="UP000075635">
    <property type="component" value="Unassembled WGS sequence"/>
</dbReference>
<evidence type="ECO:0000313" key="4">
    <source>
        <dbReference type="EMBL" id="KYF85814.1"/>
    </source>
</evidence>
<dbReference type="AlphaFoldDB" id="A0A150RZZ4"/>
<organism evidence="4 5">
    <name type="scientific">Sorangium cellulosum</name>
    <name type="common">Polyangium cellulosum</name>
    <dbReference type="NCBI Taxonomy" id="56"/>
    <lineage>
        <taxon>Bacteria</taxon>
        <taxon>Pseudomonadati</taxon>
        <taxon>Myxococcota</taxon>
        <taxon>Polyangia</taxon>
        <taxon>Polyangiales</taxon>
        <taxon>Polyangiaceae</taxon>
        <taxon>Sorangium</taxon>
    </lineage>
</organism>
<evidence type="ECO:0000259" key="3">
    <source>
        <dbReference type="PROSITE" id="PS50110"/>
    </source>
</evidence>
<dbReference type="PROSITE" id="PS50110">
    <property type="entry name" value="RESPONSE_REGULATORY"/>
    <property type="match status" value="1"/>
</dbReference>
<keyword evidence="1" id="KW-0597">Phosphoprotein</keyword>
<dbReference type="EMBL" id="JEMB01001617">
    <property type="protein sequence ID" value="KYF85814.1"/>
    <property type="molecule type" value="Genomic_DNA"/>
</dbReference>
<protein>
    <recommendedName>
        <fullName evidence="3">Response regulatory domain-containing protein</fullName>
    </recommendedName>
</protein>
<evidence type="ECO:0000313" key="5">
    <source>
        <dbReference type="Proteomes" id="UP000075635"/>
    </source>
</evidence>
<feature type="modified residue" description="4-aspartylphosphate" evidence="1">
    <location>
        <position position="124"/>
    </location>
</feature>
<name>A0A150RZZ4_SORCE</name>
<dbReference type="Gene3D" id="3.40.50.2300">
    <property type="match status" value="1"/>
</dbReference>
<feature type="region of interest" description="Disordered" evidence="2">
    <location>
        <begin position="15"/>
        <end position="39"/>
    </location>
</feature>
<evidence type="ECO:0000256" key="1">
    <source>
        <dbReference type="PROSITE-ProRule" id="PRU00169"/>
    </source>
</evidence>
<accession>A0A150RZZ4</accession>
<proteinExistence type="predicted"/>
<feature type="compositionally biased region" description="Polar residues" evidence="2">
    <location>
        <begin position="15"/>
        <end position="25"/>
    </location>
</feature>
<dbReference type="InterPro" id="IPR001789">
    <property type="entry name" value="Sig_transdc_resp-reg_receiver"/>
</dbReference>
<comment type="caution">
    <text evidence="4">The sequence shown here is derived from an EMBL/GenBank/DDBJ whole genome shotgun (WGS) entry which is preliminary data.</text>
</comment>
<dbReference type="InterPro" id="IPR011006">
    <property type="entry name" value="CheY-like_superfamily"/>
</dbReference>
<gene>
    <name evidence="4" type="ORF">BE17_46560</name>
</gene>
<dbReference type="SUPFAM" id="SSF52172">
    <property type="entry name" value="CheY-like"/>
    <property type="match status" value="1"/>
</dbReference>